<dbReference type="EMBL" id="LK052943">
    <property type="protein sequence ID" value="CDR43896.1"/>
    <property type="molecule type" value="Genomic_DNA"/>
</dbReference>
<reference evidence="1" key="1">
    <citation type="journal article" date="2014" name="Genome Announc.">
        <title>Draft genome sequence of Rhodosporidium toruloides CECT1137, an oleaginous yeast of biotechnological interest.</title>
        <authorList>
            <person name="Morin N."/>
            <person name="Calcas X."/>
            <person name="Devillers H."/>
            <person name="Durrens P."/>
            <person name="Sherman D.J."/>
            <person name="Nicaud J.-M."/>
            <person name="Neuveglise C."/>
        </authorList>
    </citation>
    <scope>NUCLEOTIDE SEQUENCE</scope>
    <source>
        <strain evidence="1">CECT1137</strain>
    </source>
</reference>
<gene>
    <name evidence="1" type="ORF">RHTO0S_08e07646g</name>
</gene>
<accession>A0A061B1U2</accession>
<name>A0A061B1U2_RHOTO</name>
<sequence length="273" mass="30960">MASFEETVQQYIGTVHTRHAFLHDNCIVATLGDEPPQPEDSPPFCADAGELIALIPFLLMGYQNLSSLVDDAADKYILARQENYKLWRIGLEGELVKKMNSQKLMIPQGQRLGDLLHALRSQPLDRLVFPPWLLALASSIVYFLRPDARTVRNLIGHPPTTGSTLNSSVQRFFPSSLSRKRRQDLLCDVIKASVLSKERRTELLGEVQTLDRVESTAANIPLPQPGQLRLPPRTIVQHQAEERRVWEFWHKAWQDGVFPAYREDSKEAIACLD</sequence>
<evidence type="ECO:0000313" key="1">
    <source>
        <dbReference type="EMBL" id="CDR43896.1"/>
    </source>
</evidence>
<dbReference type="AlphaFoldDB" id="A0A061B1U2"/>
<proteinExistence type="predicted"/>
<organism evidence="1">
    <name type="scientific">Rhodotorula toruloides</name>
    <name type="common">Yeast</name>
    <name type="synonym">Rhodosporidium toruloides</name>
    <dbReference type="NCBI Taxonomy" id="5286"/>
    <lineage>
        <taxon>Eukaryota</taxon>
        <taxon>Fungi</taxon>
        <taxon>Dikarya</taxon>
        <taxon>Basidiomycota</taxon>
        <taxon>Pucciniomycotina</taxon>
        <taxon>Microbotryomycetes</taxon>
        <taxon>Sporidiobolales</taxon>
        <taxon>Sporidiobolaceae</taxon>
        <taxon>Rhodotorula</taxon>
    </lineage>
</organism>
<protein>
    <submittedName>
        <fullName evidence="1">RHTO0S08e07646g1_1</fullName>
    </submittedName>
</protein>